<reference evidence="4 6" key="1">
    <citation type="submission" date="2019-07" db="EMBL/GenBank/DDBJ databases">
        <title>Venturia inaequalis Genome Resource.</title>
        <authorList>
            <person name="Lichtner F.J."/>
        </authorList>
    </citation>
    <scope>NUCLEOTIDE SEQUENCE [LARGE SCALE GENOMIC DNA]</scope>
    <source>
        <strain evidence="3 5">120213</strain>
        <strain evidence="2">Bline_iso_100314</strain>
        <strain evidence="4 6">DMI_063113</strain>
    </source>
</reference>
<protein>
    <submittedName>
        <fullName evidence="4">Uncharacterized protein</fullName>
    </submittedName>
</protein>
<dbReference type="Proteomes" id="UP000433883">
    <property type="component" value="Unassembled WGS sequence"/>
</dbReference>
<name>A0A8H3UYX4_VENIN</name>
<feature type="region of interest" description="Disordered" evidence="1">
    <location>
        <begin position="1"/>
        <end position="40"/>
    </location>
</feature>
<gene>
    <name evidence="2" type="ORF">BLS_001453</name>
    <name evidence="4" type="ORF">EG327_006862</name>
    <name evidence="3" type="ORF">EG328_003960</name>
</gene>
<dbReference type="PANTHER" id="PTHR42085">
    <property type="entry name" value="F-BOX DOMAIN-CONTAINING PROTEIN"/>
    <property type="match status" value="1"/>
</dbReference>
<dbReference type="PANTHER" id="PTHR42085:SF8">
    <property type="entry name" value="F-BOX DOMAIN-CONTAINING PROTEIN"/>
    <property type="match status" value="1"/>
</dbReference>
<feature type="compositionally biased region" description="Low complexity" evidence="1">
    <location>
        <begin position="346"/>
        <end position="355"/>
    </location>
</feature>
<dbReference type="Proteomes" id="UP000490939">
    <property type="component" value="Unassembled WGS sequence"/>
</dbReference>
<evidence type="ECO:0000313" key="2">
    <source>
        <dbReference type="EMBL" id="KAE9961731.1"/>
    </source>
</evidence>
<evidence type="ECO:0000313" key="6">
    <source>
        <dbReference type="Proteomes" id="UP000490939"/>
    </source>
</evidence>
<evidence type="ECO:0000313" key="3">
    <source>
        <dbReference type="EMBL" id="KAE9974241.1"/>
    </source>
</evidence>
<comment type="caution">
    <text evidence="4">The sequence shown here is derived from an EMBL/GenBank/DDBJ whole genome shotgun (WGS) entry which is preliminary data.</text>
</comment>
<proteinExistence type="predicted"/>
<dbReference type="InterPro" id="IPR038883">
    <property type="entry name" value="AN11006-like"/>
</dbReference>
<dbReference type="EMBL" id="WNWS01000223">
    <property type="protein sequence ID" value="KAE9974241.1"/>
    <property type="molecule type" value="Genomic_DNA"/>
</dbReference>
<dbReference type="Proteomes" id="UP000447873">
    <property type="component" value="Unassembled WGS sequence"/>
</dbReference>
<sequence length="366" mass="40558">MSHLRYTPAGSSLVNKSRTLRPCGRGRRFKSPKSTPPSRDIPLPFLKLPAEVRNQIYGYLLTFKNDLILMDHQHAANVRNYGKSNVGRPRNHVKGTLESSWDNEGNSIIVESELVLSYKQKELSFIDQSLLLVNKQIYNEARGVLLSSNTLKFNFIDLDAMKPARWETMRHCTRFNIGMFEESMPTMVDLLCSTHYDLLDLQITMIIPGSKRTRCQYWVEQTKEMLEPLRDLHVRGQVIVSWIERHLVDNPEVRRETVEWLEKLGTDMMGGPGDGKPLVIGEEADRLAEAALAAYQASAMAAAIAASLTTSPPAPAPASTPASSATVSTTLAVAAPIVSTQPATPPTVTLPAVPTVDDDTDDDMES</sequence>
<keyword evidence="6" id="KW-1185">Reference proteome</keyword>
<feature type="region of interest" description="Disordered" evidence="1">
    <location>
        <begin position="341"/>
        <end position="366"/>
    </location>
</feature>
<dbReference type="AlphaFoldDB" id="A0A8H3UYX4"/>
<accession>A0A8H3UYX4</accession>
<evidence type="ECO:0000313" key="5">
    <source>
        <dbReference type="Proteomes" id="UP000447873"/>
    </source>
</evidence>
<feature type="compositionally biased region" description="Acidic residues" evidence="1">
    <location>
        <begin position="356"/>
        <end position="366"/>
    </location>
</feature>
<organism evidence="4 6">
    <name type="scientific">Venturia inaequalis</name>
    <name type="common">Apple scab fungus</name>
    <dbReference type="NCBI Taxonomy" id="5025"/>
    <lineage>
        <taxon>Eukaryota</taxon>
        <taxon>Fungi</taxon>
        <taxon>Dikarya</taxon>
        <taxon>Ascomycota</taxon>
        <taxon>Pezizomycotina</taxon>
        <taxon>Dothideomycetes</taxon>
        <taxon>Pleosporomycetidae</taxon>
        <taxon>Venturiales</taxon>
        <taxon>Venturiaceae</taxon>
        <taxon>Venturia</taxon>
    </lineage>
</organism>
<dbReference type="OrthoDB" id="5413827at2759"/>
<dbReference type="EMBL" id="WNWR01000402">
    <property type="protein sequence ID" value="KAE9979892.1"/>
    <property type="molecule type" value="Genomic_DNA"/>
</dbReference>
<dbReference type="EMBL" id="WNWQ01001323">
    <property type="protein sequence ID" value="KAE9961731.1"/>
    <property type="molecule type" value="Genomic_DNA"/>
</dbReference>
<evidence type="ECO:0000256" key="1">
    <source>
        <dbReference type="SAM" id="MobiDB-lite"/>
    </source>
</evidence>
<evidence type="ECO:0000313" key="4">
    <source>
        <dbReference type="EMBL" id="KAE9979892.1"/>
    </source>
</evidence>